<evidence type="ECO:0000313" key="2">
    <source>
        <dbReference type="Proteomes" id="UP000265520"/>
    </source>
</evidence>
<name>A0A392NTY5_9FABA</name>
<sequence>MATTMMATTFSQFTGLRSQFKGSPVQGLVAAQPMTRRRGKGALGVRCDFIGSSTNV</sequence>
<comment type="caution">
    <text evidence="1">The sequence shown here is derived from an EMBL/GenBank/DDBJ whole genome shotgun (WGS) entry which is preliminary data.</text>
</comment>
<proteinExistence type="predicted"/>
<dbReference type="AlphaFoldDB" id="A0A392NTY5"/>
<feature type="non-terminal residue" evidence="1">
    <location>
        <position position="56"/>
    </location>
</feature>
<keyword evidence="2" id="KW-1185">Reference proteome</keyword>
<accession>A0A392NTY5</accession>
<evidence type="ECO:0000313" key="1">
    <source>
        <dbReference type="EMBL" id="MCI03293.1"/>
    </source>
</evidence>
<reference evidence="1 2" key="1">
    <citation type="journal article" date="2018" name="Front. Plant Sci.">
        <title>Red Clover (Trifolium pratense) and Zigzag Clover (T. medium) - A Picture of Genomic Similarities and Differences.</title>
        <authorList>
            <person name="Dluhosova J."/>
            <person name="Istvanek J."/>
            <person name="Nedelnik J."/>
            <person name="Repkova J."/>
        </authorList>
    </citation>
    <scope>NUCLEOTIDE SEQUENCE [LARGE SCALE GENOMIC DNA]</scope>
    <source>
        <strain evidence="2">cv. 10/8</strain>
        <tissue evidence="1">Leaf</tissue>
    </source>
</reference>
<dbReference type="Proteomes" id="UP000265520">
    <property type="component" value="Unassembled WGS sequence"/>
</dbReference>
<organism evidence="1 2">
    <name type="scientific">Trifolium medium</name>
    <dbReference type="NCBI Taxonomy" id="97028"/>
    <lineage>
        <taxon>Eukaryota</taxon>
        <taxon>Viridiplantae</taxon>
        <taxon>Streptophyta</taxon>
        <taxon>Embryophyta</taxon>
        <taxon>Tracheophyta</taxon>
        <taxon>Spermatophyta</taxon>
        <taxon>Magnoliopsida</taxon>
        <taxon>eudicotyledons</taxon>
        <taxon>Gunneridae</taxon>
        <taxon>Pentapetalae</taxon>
        <taxon>rosids</taxon>
        <taxon>fabids</taxon>
        <taxon>Fabales</taxon>
        <taxon>Fabaceae</taxon>
        <taxon>Papilionoideae</taxon>
        <taxon>50 kb inversion clade</taxon>
        <taxon>NPAAA clade</taxon>
        <taxon>Hologalegina</taxon>
        <taxon>IRL clade</taxon>
        <taxon>Trifolieae</taxon>
        <taxon>Trifolium</taxon>
    </lineage>
</organism>
<protein>
    <submittedName>
        <fullName evidence="1">Photosystem I reaction center subunit psaK chloroplastic-like</fullName>
    </submittedName>
</protein>
<dbReference type="EMBL" id="LXQA010051720">
    <property type="protein sequence ID" value="MCI03293.1"/>
    <property type="molecule type" value="Genomic_DNA"/>
</dbReference>